<dbReference type="EMBL" id="CP018799">
    <property type="protein sequence ID" value="ATX79783.1"/>
    <property type="molecule type" value="Genomic_DNA"/>
</dbReference>
<gene>
    <name evidence="1" type="ORF">Ga0123461_1367</name>
</gene>
<name>A0A2K8KY17_MARES</name>
<sequence>MLLNPISHIHEFWSILVLMVGEPGVVALNMA</sequence>
<dbReference type="KEGG" id="maes:Ga0123461_1367"/>
<protein>
    <submittedName>
        <fullName evidence="1">Uncharacterized protein</fullName>
    </submittedName>
</protein>
<proteinExistence type="predicted"/>
<dbReference type="AlphaFoldDB" id="A0A2K8KY17"/>
<reference evidence="1 2" key="1">
    <citation type="submission" date="2016-12" db="EMBL/GenBank/DDBJ databases">
        <title>Isolation and genomic insights into novel planktonic Zetaproteobacteria from stratified waters of the Chesapeake Bay.</title>
        <authorList>
            <person name="McAllister S.M."/>
            <person name="Kato S."/>
            <person name="Chan C.S."/>
            <person name="Chiu B.K."/>
            <person name="Field E.K."/>
        </authorList>
    </citation>
    <scope>NUCLEOTIDE SEQUENCE [LARGE SCALE GENOMIC DNA]</scope>
    <source>
        <strain evidence="1 2">CP-5</strain>
    </source>
</reference>
<evidence type="ECO:0000313" key="2">
    <source>
        <dbReference type="Proteomes" id="UP000231701"/>
    </source>
</evidence>
<keyword evidence="2" id="KW-1185">Reference proteome</keyword>
<organism evidence="1 2">
    <name type="scientific">Mariprofundus aestuarium</name>
    <dbReference type="NCBI Taxonomy" id="1921086"/>
    <lineage>
        <taxon>Bacteria</taxon>
        <taxon>Pseudomonadati</taxon>
        <taxon>Pseudomonadota</taxon>
        <taxon>Candidatius Mariprofundia</taxon>
        <taxon>Mariprofundales</taxon>
        <taxon>Mariprofundaceae</taxon>
        <taxon>Mariprofundus</taxon>
    </lineage>
</organism>
<accession>A0A2K8KY17</accession>
<dbReference type="Proteomes" id="UP000231701">
    <property type="component" value="Chromosome"/>
</dbReference>
<evidence type="ECO:0000313" key="1">
    <source>
        <dbReference type="EMBL" id="ATX79783.1"/>
    </source>
</evidence>